<dbReference type="PIRSF" id="PIRSF029171">
    <property type="entry name" value="Esterase_LipA"/>
    <property type="match status" value="1"/>
</dbReference>
<feature type="chain" id="PRO_5047050212" evidence="1">
    <location>
        <begin position="23"/>
        <end position="467"/>
    </location>
</feature>
<proteinExistence type="predicted"/>
<dbReference type="PANTHER" id="PTHR34853">
    <property type="match status" value="1"/>
</dbReference>
<sequence length="467" mass="48916">MTVLTKWSRRLVVLAVAITASAATLNAGIAAGAPAGAVPVPVQPAAPVPLPPELDPGFYRPPAEVVAAKAPGEIIAARQVNVANAGLIPVNVDAWQVSYRSNNSRDEPIPAVATVLKPRGSAPDKLVSMQIAEDSLAAYCSPSYAVQQWSLATFVGQIVAPLEFVIAQGALQQGWGVVIPDHQGPDSAFAAGPLAGRITLDGIRAARDFEPMRLTPDARIGMYGYSGGAIATGHAAELKQTYAPELNIVAAAEGGVPADFGAALENGNGQLWAGMIMGAVLGIGREYPEFGALLNRDLDPLGQVLSVVKGGLCVQYNTGLFPFANLKGMLRVPEGDPMRNPVVRDTLDKTRMGKAVPDMPMFIYQANPDELIPVGPVNTLVDTYCQSPDAQVQYVREHLGEHVTTEVSGVATALLWLRDRLDGKPAAPGCSTSDAGFMVLNPEGLGLLAQTFGETVASFFGKPIGVK</sequence>
<dbReference type="InterPro" id="IPR005152">
    <property type="entry name" value="Lipase_secreted"/>
</dbReference>
<protein>
    <submittedName>
        <fullName evidence="2">Triacylglycerol lipase</fullName>
    </submittedName>
</protein>
<accession>A0ABR4Z7C1</accession>
<dbReference type="Proteomes" id="UP000031364">
    <property type="component" value="Unassembled WGS sequence"/>
</dbReference>
<keyword evidence="1" id="KW-0732">Signal</keyword>
<gene>
    <name evidence="2" type="ORF">FG87_33905</name>
</gene>
<organism evidence="2 3">
    <name type="scientific">Nocardia vulneris</name>
    <dbReference type="NCBI Taxonomy" id="1141657"/>
    <lineage>
        <taxon>Bacteria</taxon>
        <taxon>Bacillati</taxon>
        <taxon>Actinomycetota</taxon>
        <taxon>Actinomycetes</taxon>
        <taxon>Mycobacteriales</taxon>
        <taxon>Nocardiaceae</taxon>
        <taxon>Nocardia</taxon>
    </lineage>
</organism>
<feature type="signal peptide" evidence="1">
    <location>
        <begin position="1"/>
        <end position="22"/>
    </location>
</feature>
<evidence type="ECO:0000313" key="2">
    <source>
        <dbReference type="EMBL" id="KIA60947.1"/>
    </source>
</evidence>
<dbReference type="RefSeq" id="WP_043678685.1">
    <property type="nucleotide sequence ID" value="NZ_BDCI01000008.1"/>
</dbReference>
<dbReference type="PANTHER" id="PTHR34853:SF1">
    <property type="entry name" value="LIPASE 5"/>
    <property type="match status" value="1"/>
</dbReference>
<dbReference type="Gene3D" id="3.40.50.1820">
    <property type="entry name" value="alpha/beta hydrolase"/>
    <property type="match status" value="1"/>
</dbReference>
<evidence type="ECO:0000256" key="1">
    <source>
        <dbReference type="SAM" id="SignalP"/>
    </source>
</evidence>
<reference evidence="2 3" key="1">
    <citation type="journal article" date="2014" name="Int. J. Syst. Evol. Microbiol.">
        <title>Nocardia vulneris sp. nov., isolated from wounds of human patients in North America.</title>
        <authorList>
            <person name="Lasker B.A."/>
            <person name="Bell M."/>
            <person name="Klenk H.P."/>
            <person name="Sproer C."/>
            <person name="Schumann C."/>
            <person name="Schumann P."/>
            <person name="Brown J.M."/>
        </authorList>
    </citation>
    <scope>NUCLEOTIDE SEQUENCE [LARGE SCALE GENOMIC DNA]</scope>
    <source>
        <strain evidence="2 3">W9851</strain>
    </source>
</reference>
<evidence type="ECO:0000313" key="3">
    <source>
        <dbReference type="Proteomes" id="UP000031364"/>
    </source>
</evidence>
<keyword evidence="3" id="KW-1185">Reference proteome</keyword>
<dbReference type="InterPro" id="IPR029058">
    <property type="entry name" value="AB_hydrolase_fold"/>
</dbReference>
<dbReference type="EMBL" id="JNFP01000055">
    <property type="protein sequence ID" value="KIA60947.1"/>
    <property type="molecule type" value="Genomic_DNA"/>
</dbReference>
<dbReference type="Pfam" id="PF03583">
    <property type="entry name" value="LIP"/>
    <property type="match status" value="1"/>
</dbReference>
<dbReference type="Gene3D" id="1.10.260.130">
    <property type="match status" value="1"/>
</dbReference>
<name>A0ABR4Z7C1_9NOCA</name>
<comment type="caution">
    <text evidence="2">The sequence shown here is derived from an EMBL/GenBank/DDBJ whole genome shotgun (WGS) entry which is preliminary data.</text>
</comment>
<dbReference type="SUPFAM" id="SSF53474">
    <property type="entry name" value="alpha/beta-Hydrolases"/>
    <property type="match status" value="1"/>
</dbReference>